<accession>W4QLB3</accession>
<dbReference type="Proteomes" id="UP000018895">
    <property type="component" value="Unassembled WGS sequence"/>
</dbReference>
<dbReference type="OrthoDB" id="2834749at2"/>
<keyword evidence="2" id="KW-1185">Reference proteome</keyword>
<evidence type="ECO:0000313" key="1">
    <source>
        <dbReference type="EMBL" id="GAE32408.1"/>
    </source>
</evidence>
<dbReference type="EMBL" id="BAUU01000036">
    <property type="protein sequence ID" value="GAE32408.1"/>
    <property type="molecule type" value="Genomic_DNA"/>
</dbReference>
<dbReference type="RefSeq" id="WP_035346709.1">
    <property type="nucleotide sequence ID" value="NZ_BAUU01000036.1"/>
</dbReference>
<gene>
    <name evidence="1" type="ORF">JCM9152_3942</name>
</gene>
<reference evidence="1" key="1">
    <citation type="journal article" date="2014" name="Genome Announc.">
        <title>Draft Genome Sequences of Three Alkaliphilic Bacillus Strains, Bacillus wakoensis JCM 9140T, Bacillus akibai JCM 9157T, and Bacillus hemicellulosilyticus JCM 9152T.</title>
        <authorList>
            <person name="Yuki M."/>
            <person name="Oshima K."/>
            <person name="Suda W."/>
            <person name="Oshida Y."/>
            <person name="Kitamura K."/>
            <person name="Iida T."/>
            <person name="Hattori M."/>
            <person name="Ohkuma M."/>
        </authorList>
    </citation>
    <scope>NUCLEOTIDE SEQUENCE [LARGE SCALE GENOMIC DNA]</scope>
    <source>
        <strain evidence="1">JCM 9152</strain>
    </source>
</reference>
<dbReference type="PROSITE" id="PS51257">
    <property type="entry name" value="PROKAR_LIPOPROTEIN"/>
    <property type="match status" value="1"/>
</dbReference>
<proteinExistence type="predicted"/>
<evidence type="ECO:0000313" key="2">
    <source>
        <dbReference type="Proteomes" id="UP000018895"/>
    </source>
</evidence>
<sequence length="193" mass="22512">MNKVSLFFILVISLIVTGCSNNEPTQLSYEEIEGMPLDEQINSIIENTELIEDKYELIIDGSSVAIVYPAEYISDDRLALDDSKESFPNLAMTLVEHLKVLEMDELVITSYEPSTELTKVSALFLKESIEEIDFEEWEEEKSKFPQRFYRYSDAFLIRGNVWDKLDDETQEKIGRQSKSYDSQFWDYYGSYIE</sequence>
<protein>
    <submittedName>
        <fullName evidence="1">Uncharacterized protein</fullName>
    </submittedName>
</protein>
<dbReference type="AlphaFoldDB" id="W4QLB3"/>
<name>W4QLB3_9BACI</name>
<comment type="caution">
    <text evidence="1">The sequence shown here is derived from an EMBL/GenBank/DDBJ whole genome shotgun (WGS) entry which is preliminary data.</text>
</comment>
<organism evidence="1 2">
    <name type="scientific">Halalkalibacter hemicellulosilyticusJCM 9152</name>
    <dbReference type="NCBI Taxonomy" id="1236971"/>
    <lineage>
        <taxon>Bacteria</taxon>
        <taxon>Bacillati</taxon>
        <taxon>Bacillota</taxon>
        <taxon>Bacilli</taxon>
        <taxon>Bacillales</taxon>
        <taxon>Bacillaceae</taxon>
        <taxon>Halalkalibacter</taxon>
    </lineage>
</organism>
<dbReference type="STRING" id="1236971.JCM9152_3942"/>